<evidence type="ECO:0000313" key="3">
    <source>
        <dbReference type="Proteomes" id="UP000295132"/>
    </source>
</evidence>
<dbReference type="EMBL" id="JAVGVR010000001">
    <property type="protein sequence ID" value="MDQ6599271.1"/>
    <property type="molecule type" value="Genomic_DNA"/>
</dbReference>
<evidence type="ECO:0000313" key="4">
    <source>
        <dbReference type="Proteomes" id="UP001178888"/>
    </source>
</evidence>
<reference evidence="2 3" key="1">
    <citation type="submission" date="2019-03" db="EMBL/GenBank/DDBJ databases">
        <title>Bacillus niacini sp. nov. a Nicotinate-Metabolizing Mesophile Isolated from Soil.</title>
        <authorList>
            <person name="Zhang G."/>
        </authorList>
    </citation>
    <scope>NUCLEOTIDE SEQUENCE [LARGE SCALE GENOMIC DNA]</scope>
    <source>
        <strain evidence="2 3">WN066</strain>
    </source>
</reference>
<keyword evidence="2" id="KW-0449">Lipoprotein</keyword>
<keyword evidence="4" id="KW-1185">Reference proteome</keyword>
<proteinExistence type="predicted"/>
<dbReference type="Proteomes" id="UP001178888">
    <property type="component" value="Unassembled WGS sequence"/>
</dbReference>
<dbReference type="InterPro" id="IPR019076">
    <property type="entry name" value="Spore_lipoprot_YhcN/YlaJ-like"/>
</dbReference>
<evidence type="ECO:0000313" key="1">
    <source>
        <dbReference type="EMBL" id="MDQ6599271.1"/>
    </source>
</evidence>
<dbReference type="Proteomes" id="UP000295132">
    <property type="component" value="Unassembled WGS sequence"/>
</dbReference>
<dbReference type="Pfam" id="PF09580">
    <property type="entry name" value="Spore_YhcN_YlaJ"/>
    <property type="match status" value="1"/>
</dbReference>
<dbReference type="AlphaFoldDB" id="A0A4V3AT96"/>
<reference evidence="1" key="2">
    <citation type="submission" date="2023-08" db="EMBL/GenBank/DDBJ databases">
        <title>Nitrogen cycling bacteria in agricultural field soils.</title>
        <authorList>
            <person name="Jang J."/>
        </authorList>
    </citation>
    <scope>NUCLEOTIDE SEQUENCE</scope>
    <source>
        <strain evidence="1">PS3-36</strain>
    </source>
</reference>
<accession>A0A4V3AT96</accession>
<gene>
    <name evidence="2" type="ORF">E2K98_22145</name>
    <name evidence="1" type="ORF">RCG21_23535</name>
</gene>
<dbReference type="InterPro" id="IPR014247">
    <property type="entry name" value="Spore_lipoprot_YhcN/YlaJ"/>
</dbReference>
<sequence length="187" mass="20657">MKKTALLIGSLVFSLYLTGCGKNNVNDDVANRNRNVNEPTRVNYNPHGGPAVTGVDNSDTRLNRNNVTDVRNDNDNRNRMSVADDAANRVSDLSEVDSATVIASDNNAYVAVKLAGNDKLTNNLEDKISDKVKSVDRDIDNVYISANPDFFGQMNQWAGDIRDGRPVTGFFKEFSDAVRRVFPDLKD</sequence>
<organism evidence="2 3">
    <name type="scientific">Bacillus salipaludis</name>
    <dbReference type="NCBI Taxonomy" id="2547811"/>
    <lineage>
        <taxon>Bacteria</taxon>
        <taxon>Bacillati</taxon>
        <taxon>Bacillota</taxon>
        <taxon>Bacilli</taxon>
        <taxon>Bacillales</taxon>
        <taxon>Bacillaceae</taxon>
        <taxon>Bacillus</taxon>
    </lineage>
</organism>
<dbReference type="NCBIfam" id="TIGR02898">
    <property type="entry name" value="spore_YhcN_YlaJ"/>
    <property type="match status" value="1"/>
</dbReference>
<protein>
    <submittedName>
        <fullName evidence="2">YhcN/YlaJ family sporulation lipoprotein</fullName>
    </submittedName>
</protein>
<dbReference type="RefSeq" id="WP_133338028.1">
    <property type="nucleotide sequence ID" value="NZ_JAVGVR010000001.1"/>
</dbReference>
<dbReference type="GO" id="GO:0030435">
    <property type="term" value="P:sporulation resulting in formation of a cellular spore"/>
    <property type="evidence" value="ECO:0007669"/>
    <property type="project" value="InterPro"/>
</dbReference>
<dbReference type="EMBL" id="SMYO01000011">
    <property type="protein sequence ID" value="TDK58912.1"/>
    <property type="molecule type" value="Genomic_DNA"/>
</dbReference>
<name>A0A4V3AT96_9BACI</name>
<evidence type="ECO:0000313" key="2">
    <source>
        <dbReference type="EMBL" id="TDK58912.1"/>
    </source>
</evidence>
<comment type="caution">
    <text evidence="2">The sequence shown here is derived from an EMBL/GenBank/DDBJ whole genome shotgun (WGS) entry which is preliminary data.</text>
</comment>